<organism evidence="2 3">
    <name type="scientific">Thermofilum pendens (strain DSM 2475 / Hrk 5)</name>
    <dbReference type="NCBI Taxonomy" id="368408"/>
    <lineage>
        <taxon>Archaea</taxon>
        <taxon>Thermoproteota</taxon>
        <taxon>Thermoprotei</taxon>
        <taxon>Thermofilales</taxon>
        <taxon>Thermofilaceae</taxon>
        <taxon>Thermofilum</taxon>
    </lineage>
</organism>
<name>A1S1A5_THEPD</name>
<feature type="transmembrane region" description="Helical" evidence="1">
    <location>
        <begin position="470"/>
        <end position="487"/>
    </location>
</feature>
<feature type="transmembrane region" description="Helical" evidence="1">
    <location>
        <begin position="318"/>
        <end position="336"/>
    </location>
</feature>
<evidence type="ECO:0000313" key="2">
    <source>
        <dbReference type="EMBL" id="ABL79235.1"/>
    </source>
</evidence>
<keyword evidence="3" id="KW-1185">Reference proteome</keyword>
<feature type="transmembrane region" description="Helical" evidence="1">
    <location>
        <begin position="253"/>
        <end position="274"/>
    </location>
</feature>
<dbReference type="HOGENOM" id="CLU_490608_0_0_2"/>
<keyword evidence="2" id="KW-0614">Plasmid</keyword>
<protein>
    <submittedName>
        <fullName evidence="2">Uncharacterized protein</fullName>
    </submittedName>
</protein>
<accession>A1S1A5</accession>
<evidence type="ECO:0000256" key="1">
    <source>
        <dbReference type="SAM" id="Phobius"/>
    </source>
</evidence>
<feature type="transmembrane region" description="Helical" evidence="1">
    <location>
        <begin position="494"/>
        <end position="515"/>
    </location>
</feature>
<geneLocation type="plasmid" evidence="2 3">
    <name>pTPEN01</name>
</geneLocation>
<dbReference type="RefSeq" id="WP_011751360.1">
    <property type="nucleotide sequence ID" value="NC_008696.1"/>
</dbReference>
<dbReference type="GeneID" id="4600341"/>
<keyword evidence="1" id="KW-0472">Membrane</keyword>
<dbReference type="AlphaFoldDB" id="A1S1A5"/>
<feature type="transmembrane region" description="Helical" evidence="1">
    <location>
        <begin position="373"/>
        <end position="406"/>
    </location>
</feature>
<keyword evidence="1" id="KW-0812">Transmembrane</keyword>
<dbReference type="KEGG" id="tpe:Tpen_1840"/>
<reference evidence="3" key="1">
    <citation type="journal article" date="2008" name="J. Bacteriol.">
        <title>Genome sequence of Thermofilum pendens reveals an exceptional loss of biosynthetic pathways without genome reduction.</title>
        <authorList>
            <person name="Anderson I."/>
            <person name="Rodriguez J."/>
            <person name="Susanti D."/>
            <person name="Porat I."/>
            <person name="Reich C."/>
            <person name="Ulrich L.E."/>
            <person name="Elkins J.G."/>
            <person name="Mavromatis K."/>
            <person name="Lykidis A."/>
            <person name="Kim E."/>
            <person name="Thompson L.S."/>
            <person name="Nolan M."/>
            <person name="Land M."/>
            <person name="Copeland A."/>
            <person name="Lapidus A."/>
            <person name="Lucas S."/>
            <person name="Detter C."/>
            <person name="Zhulin I.B."/>
            <person name="Olsen G.J."/>
            <person name="Whitman W."/>
            <person name="Mukhopadhyay B."/>
            <person name="Bristow J."/>
            <person name="Kyrpides N."/>
        </authorList>
    </citation>
    <scope>NUCLEOTIDE SEQUENCE [LARGE SCALE GENOMIC DNA]</scope>
    <source>
        <strain evidence="3">DSM 2475 / Hrk 5</strain>
        <plasmid evidence="3">pTPEN01</plasmid>
    </source>
</reference>
<evidence type="ECO:0000313" key="3">
    <source>
        <dbReference type="Proteomes" id="UP000000641"/>
    </source>
</evidence>
<keyword evidence="1" id="KW-1133">Transmembrane helix</keyword>
<dbReference type="EMBL" id="CP000506">
    <property type="protein sequence ID" value="ABL79235.1"/>
    <property type="molecule type" value="Genomic_DNA"/>
</dbReference>
<proteinExistence type="predicted"/>
<dbReference type="Proteomes" id="UP000000641">
    <property type="component" value="Plasmid pTPEN01"/>
</dbReference>
<dbReference type="EnsemblBacteria" id="ABL79235">
    <property type="protein sequence ID" value="ABL79235"/>
    <property type="gene ID" value="Tpen_1840"/>
</dbReference>
<sequence>MAEERKKPVEVKEYEASEYLKQLGYSEEELRRMGVLPAEEVPEPVEVEIEEIPEAEIEEAPEVEVEIEEYPGEEEVAKAKEEHERQVAEVMDKIRDAVRGMMKTRAWVMVHGKPLETLPPLKKEDIAAVAKTPEGDVSIITKEGKEYVVVAGEKVYEVELPQEDKLAVQRLTAELSKRYGAAAVTEAVDRMLKEYAPRLYPALKEKAPAAVAAVGKAKEAVSGATKGWKLALYRALYPGVLSTYDYFSRMTEATLNMVAALGLTGLLAYLITWARGFAASGAGGLWGLMEEKDVVVALFNFLLDLASYTLIPALLAVFVFLLVYLGGAITGAVRLIRVGGESRSVVVPLFSFVSAVLNAMFRQMLVGYLVGAVAEYVAIVIVALLSSVVLLWLGLLAVSALTGLFLGGIQGALVFALLVFLPVASVLAGALTLVLLGRSSRAMLRLTDLPTLLLATVVAVSYKFAFIQPLLWLVLAAVVVILGIIAASRPVERLMVLLRGVAVIAGAIFAVHLGYSGIEDFVVPAFRLYCQILGLPEGVVNTAVDWARKILYVIP</sequence>
<gene>
    <name evidence="2" type="ordered locus">Tpen_1840</name>
</gene>
<feature type="transmembrane region" description="Helical" evidence="1">
    <location>
        <begin position="342"/>
        <end position="361"/>
    </location>
</feature>
<feature type="transmembrane region" description="Helical" evidence="1">
    <location>
        <begin position="412"/>
        <end position="436"/>
    </location>
</feature>